<dbReference type="InterPro" id="IPR037069">
    <property type="entry name" value="AcylCoA_DH/ox_N_sf"/>
</dbReference>
<dbReference type="Pfam" id="PF02771">
    <property type="entry name" value="Acyl-CoA_dh_N"/>
    <property type="match status" value="1"/>
</dbReference>
<feature type="domain" description="Acyl-CoA dehydrogenase/oxidase N-terminal" evidence="9">
    <location>
        <begin position="45"/>
        <end position="133"/>
    </location>
</feature>
<dbReference type="InterPro" id="IPR013786">
    <property type="entry name" value="AcylCoA_DH/ox_N"/>
</dbReference>
<dbReference type="InterPro" id="IPR006091">
    <property type="entry name" value="Acyl-CoA_Oxase/DH_mid-dom"/>
</dbReference>
<comment type="cofactor">
    <cofactor evidence="1 6">
        <name>FAD</name>
        <dbReference type="ChEBI" id="CHEBI:57692"/>
    </cofactor>
</comment>
<dbReference type="SUPFAM" id="SSF56645">
    <property type="entry name" value="Acyl-CoA dehydrogenase NM domain-like"/>
    <property type="match status" value="1"/>
</dbReference>
<proteinExistence type="inferred from homology"/>
<dbReference type="Pfam" id="PF02770">
    <property type="entry name" value="Acyl-CoA_dh_M"/>
    <property type="match status" value="1"/>
</dbReference>
<name>A0ABN2N3D8_9PSEU</name>
<organism evidence="10 11">
    <name type="scientific">Pseudonocardia ailaonensis</name>
    <dbReference type="NCBI Taxonomy" id="367279"/>
    <lineage>
        <taxon>Bacteria</taxon>
        <taxon>Bacillati</taxon>
        <taxon>Actinomycetota</taxon>
        <taxon>Actinomycetes</taxon>
        <taxon>Pseudonocardiales</taxon>
        <taxon>Pseudonocardiaceae</taxon>
        <taxon>Pseudonocardia</taxon>
    </lineage>
</organism>
<protein>
    <submittedName>
        <fullName evidence="10">Acyl-CoA dehydrogenase family protein</fullName>
    </submittedName>
</protein>
<dbReference type="InterPro" id="IPR009075">
    <property type="entry name" value="AcylCo_DH/oxidase_C"/>
</dbReference>
<evidence type="ECO:0000256" key="2">
    <source>
        <dbReference type="ARBA" id="ARBA00009347"/>
    </source>
</evidence>
<dbReference type="InterPro" id="IPR046373">
    <property type="entry name" value="Acyl-CoA_Oxase/DH_mid-dom_sf"/>
</dbReference>
<dbReference type="Gene3D" id="2.40.110.10">
    <property type="entry name" value="Butyryl-CoA Dehydrogenase, subunit A, domain 2"/>
    <property type="match status" value="1"/>
</dbReference>
<evidence type="ECO:0000256" key="5">
    <source>
        <dbReference type="ARBA" id="ARBA00023002"/>
    </source>
</evidence>
<dbReference type="PANTHER" id="PTHR43292:SF4">
    <property type="entry name" value="ACYL-COA DEHYDROGENASE FADE34"/>
    <property type="match status" value="1"/>
</dbReference>
<dbReference type="EMBL" id="BAAAQK010000009">
    <property type="protein sequence ID" value="GAA1850504.1"/>
    <property type="molecule type" value="Genomic_DNA"/>
</dbReference>
<accession>A0ABN2N3D8</accession>
<dbReference type="Gene3D" id="1.20.140.10">
    <property type="entry name" value="Butyryl-CoA Dehydrogenase, subunit A, domain 3"/>
    <property type="match status" value="1"/>
</dbReference>
<dbReference type="Pfam" id="PF00441">
    <property type="entry name" value="Acyl-CoA_dh_1"/>
    <property type="match status" value="1"/>
</dbReference>
<evidence type="ECO:0000256" key="1">
    <source>
        <dbReference type="ARBA" id="ARBA00001974"/>
    </source>
</evidence>
<feature type="domain" description="Acyl-CoA dehydrogenase/oxidase C-terminal" evidence="7">
    <location>
        <begin position="245"/>
        <end position="390"/>
    </location>
</feature>
<evidence type="ECO:0000259" key="9">
    <source>
        <dbReference type="Pfam" id="PF02771"/>
    </source>
</evidence>
<comment type="similarity">
    <text evidence="2 6">Belongs to the acyl-CoA dehydrogenase family.</text>
</comment>
<evidence type="ECO:0000256" key="3">
    <source>
        <dbReference type="ARBA" id="ARBA00022630"/>
    </source>
</evidence>
<dbReference type="InterPro" id="IPR052161">
    <property type="entry name" value="Mycobact_Acyl-CoA_DH"/>
</dbReference>
<dbReference type="RefSeq" id="WP_344417470.1">
    <property type="nucleotide sequence ID" value="NZ_BAAAQK010000009.1"/>
</dbReference>
<evidence type="ECO:0000313" key="10">
    <source>
        <dbReference type="EMBL" id="GAA1850504.1"/>
    </source>
</evidence>
<keyword evidence="3 6" id="KW-0285">Flavoprotein</keyword>
<keyword evidence="4 6" id="KW-0274">FAD</keyword>
<evidence type="ECO:0000256" key="4">
    <source>
        <dbReference type="ARBA" id="ARBA00022827"/>
    </source>
</evidence>
<dbReference type="Gene3D" id="1.10.540.10">
    <property type="entry name" value="Acyl-CoA dehydrogenase/oxidase, N-terminal domain"/>
    <property type="match status" value="1"/>
</dbReference>
<dbReference type="PANTHER" id="PTHR43292">
    <property type="entry name" value="ACYL-COA DEHYDROGENASE"/>
    <property type="match status" value="1"/>
</dbReference>
<keyword evidence="5 6" id="KW-0560">Oxidoreductase</keyword>
<dbReference type="InterPro" id="IPR009100">
    <property type="entry name" value="AcylCoA_DH/oxidase_NM_dom_sf"/>
</dbReference>
<sequence>MSDLDDFRARVREFLDAHAERRPHGTAPKWGEGEDRLSGFTTHTDEEEKAETAAARAWRRELFDAGFGWLTGPVEYGGAGLGPEYQEAYDELAADYRIPGQRCFVVGLGIVGPTIAGHADHAIKERYLAPLHRADLMACQLFSEPEAGSDLAGVRTRAVREEGGWRVTGQKVWTSGAHYSDIGELLVRTDPEAPKHRGLTIMIVDMHDPAIEVRPLRQITGNADFNEVFIDGLFVPDSHVVGEPGTGWRVATSTLSTERRTMSRGGNTRDYDPLPRLQAAARALGRTDAATRLQLAELTVLSRVVAATTRALAADEERAAYAPALGKLLMTDYLLRLRSVADHVIGPGIVADTGEWGTWAWHELTVRVMSQRIAGGTDEILKNIVSERMLGLPRG</sequence>
<evidence type="ECO:0000256" key="6">
    <source>
        <dbReference type="RuleBase" id="RU362125"/>
    </source>
</evidence>
<feature type="domain" description="Acyl-CoA oxidase/dehydrogenase middle" evidence="8">
    <location>
        <begin position="139"/>
        <end position="225"/>
    </location>
</feature>
<keyword evidence="11" id="KW-1185">Reference proteome</keyword>
<gene>
    <name evidence="10" type="ORF">GCM10009836_32900</name>
</gene>
<dbReference type="InterPro" id="IPR036250">
    <property type="entry name" value="AcylCo_DH-like_C"/>
</dbReference>
<evidence type="ECO:0000259" key="8">
    <source>
        <dbReference type="Pfam" id="PF02770"/>
    </source>
</evidence>
<dbReference type="Proteomes" id="UP001500449">
    <property type="component" value="Unassembled WGS sequence"/>
</dbReference>
<reference evidence="10 11" key="1">
    <citation type="journal article" date="2019" name="Int. J. Syst. Evol. Microbiol.">
        <title>The Global Catalogue of Microorganisms (GCM) 10K type strain sequencing project: providing services to taxonomists for standard genome sequencing and annotation.</title>
        <authorList>
            <consortium name="The Broad Institute Genomics Platform"/>
            <consortium name="The Broad Institute Genome Sequencing Center for Infectious Disease"/>
            <person name="Wu L."/>
            <person name="Ma J."/>
        </authorList>
    </citation>
    <scope>NUCLEOTIDE SEQUENCE [LARGE SCALE GENOMIC DNA]</scope>
    <source>
        <strain evidence="10 11">JCM 16009</strain>
    </source>
</reference>
<dbReference type="SUPFAM" id="SSF47203">
    <property type="entry name" value="Acyl-CoA dehydrogenase C-terminal domain-like"/>
    <property type="match status" value="1"/>
</dbReference>
<evidence type="ECO:0000259" key="7">
    <source>
        <dbReference type="Pfam" id="PF00441"/>
    </source>
</evidence>
<comment type="caution">
    <text evidence="10">The sequence shown here is derived from an EMBL/GenBank/DDBJ whole genome shotgun (WGS) entry which is preliminary data.</text>
</comment>
<evidence type="ECO:0000313" key="11">
    <source>
        <dbReference type="Proteomes" id="UP001500449"/>
    </source>
</evidence>